<dbReference type="Pfam" id="PF04548">
    <property type="entry name" value="AIG1"/>
    <property type="match status" value="2"/>
</dbReference>
<feature type="domain" description="AIG1-type G" evidence="6">
    <location>
        <begin position="253"/>
        <end position="454"/>
    </location>
</feature>
<evidence type="ECO:0000256" key="2">
    <source>
        <dbReference type="ARBA" id="ARBA00022741"/>
    </source>
</evidence>
<gene>
    <name evidence="7" type="ORF">QQF64_025762</name>
</gene>
<dbReference type="CDD" id="cd01852">
    <property type="entry name" value="AIG1"/>
    <property type="match status" value="1"/>
</dbReference>
<dbReference type="InterPro" id="IPR006703">
    <property type="entry name" value="G_AIG1"/>
</dbReference>
<comment type="caution">
    <text evidence="7">The sequence shown here is derived from an EMBL/GenBank/DDBJ whole genome shotgun (WGS) entry which is preliminary data.</text>
</comment>
<reference evidence="7 8" key="1">
    <citation type="submission" date="2023-09" db="EMBL/GenBank/DDBJ databases">
        <authorList>
            <person name="Wang M."/>
        </authorList>
    </citation>
    <scope>NUCLEOTIDE SEQUENCE [LARGE SCALE GENOMIC DNA]</scope>
    <source>
        <strain evidence="7">GT-2023</strain>
        <tissue evidence="7">Liver</tissue>
    </source>
</reference>
<proteinExistence type="inferred from homology"/>
<keyword evidence="2" id="KW-0547">Nucleotide-binding</keyword>
<dbReference type="Gene3D" id="3.40.50.300">
    <property type="entry name" value="P-loop containing nucleotide triphosphate hydrolases"/>
    <property type="match status" value="2"/>
</dbReference>
<accession>A0ABR3NPY2</accession>
<evidence type="ECO:0000256" key="4">
    <source>
        <dbReference type="SAM" id="Coils"/>
    </source>
</evidence>
<sequence length="530" mass="60383">MASNTGRRRRRSGSAERPDMAMQAHREAELNMVLCGSDETLKASVLKCFMLEKTFSSSHEAEFGSLCLMKEKIHGRLISLVVLPALNQLSEDEVRNQTLCCVSLCHPGVHVFLLIVPVGPLIEGNKSEIEKIQKIFDSKEQFVLLFTTSLSVGGPVTDLIKSSPESQRLISLCGGQYRVIGLNESEKSRQIPDLLDYIENMTTEPYSLQMFVKAQENRVRHDTDKKYEEELKRMKYKIKELLHSVGAECSDDLERLRIVLIGRTGSGKSATGNTILGRNEFVSKLRSDSVTTVCQKGVGEVAGRSVAVIDTPGLFDTTLTNDQVVEEIMKCVSLSSPGPHVFVIVLSLGRFTKEETDTVELIKKIFSPKAAQFSIVLFTRGDELRNESIQDYVKRSKNAELQKLISDCGSRFLSFNNGEKQDKTQVIQLLKMIEEVKNTNEGRYLTNCMFEEAEMCIKNRIEGILKEREREIQKQMEKLQAKYEMERENILKRLEEENQRADEKTMKMQNQLREKKKKIIKEFEEKEKKE</sequence>
<evidence type="ECO:0000313" key="8">
    <source>
        <dbReference type="Proteomes" id="UP001558613"/>
    </source>
</evidence>
<protein>
    <recommendedName>
        <fullName evidence="6">AIG1-type G domain-containing protein</fullName>
    </recommendedName>
</protein>
<keyword evidence="3" id="KW-0342">GTP-binding</keyword>
<dbReference type="SUPFAM" id="SSF52540">
    <property type="entry name" value="P-loop containing nucleoside triphosphate hydrolases"/>
    <property type="match status" value="1"/>
</dbReference>
<feature type="coiled-coil region" evidence="4">
    <location>
        <begin position="458"/>
        <end position="529"/>
    </location>
</feature>
<evidence type="ECO:0000313" key="7">
    <source>
        <dbReference type="EMBL" id="KAL1279089.1"/>
    </source>
</evidence>
<evidence type="ECO:0000256" key="5">
    <source>
        <dbReference type="SAM" id="MobiDB-lite"/>
    </source>
</evidence>
<feature type="compositionally biased region" description="Basic residues" evidence="5">
    <location>
        <begin position="1"/>
        <end position="12"/>
    </location>
</feature>
<dbReference type="InterPro" id="IPR045058">
    <property type="entry name" value="GIMA/IAN/Toc"/>
</dbReference>
<comment type="similarity">
    <text evidence="1">Belongs to the TRAFAC class TrmE-Era-EngA-EngB-Septin-like GTPase superfamily. AIG1/Toc34/Toc159-like paraseptin GTPase family. IAN subfamily.</text>
</comment>
<dbReference type="PROSITE" id="PS51720">
    <property type="entry name" value="G_AIG1"/>
    <property type="match status" value="1"/>
</dbReference>
<evidence type="ECO:0000256" key="1">
    <source>
        <dbReference type="ARBA" id="ARBA00008535"/>
    </source>
</evidence>
<dbReference type="InterPro" id="IPR027417">
    <property type="entry name" value="P-loop_NTPase"/>
</dbReference>
<keyword evidence="4" id="KW-0175">Coiled coil</keyword>
<keyword evidence="8" id="KW-1185">Reference proteome</keyword>
<dbReference type="EMBL" id="JAYMGO010000003">
    <property type="protein sequence ID" value="KAL1279089.1"/>
    <property type="molecule type" value="Genomic_DNA"/>
</dbReference>
<evidence type="ECO:0000256" key="3">
    <source>
        <dbReference type="ARBA" id="ARBA00023134"/>
    </source>
</evidence>
<organism evidence="7 8">
    <name type="scientific">Cirrhinus molitorella</name>
    <name type="common">mud carp</name>
    <dbReference type="NCBI Taxonomy" id="172907"/>
    <lineage>
        <taxon>Eukaryota</taxon>
        <taxon>Metazoa</taxon>
        <taxon>Chordata</taxon>
        <taxon>Craniata</taxon>
        <taxon>Vertebrata</taxon>
        <taxon>Euteleostomi</taxon>
        <taxon>Actinopterygii</taxon>
        <taxon>Neopterygii</taxon>
        <taxon>Teleostei</taxon>
        <taxon>Ostariophysi</taxon>
        <taxon>Cypriniformes</taxon>
        <taxon>Cyprinidae</taxon>
        <taxon>Labeoninae</taxon>
        <taxon>Labeonini</taxon>
        <taxon>Cirrhinus</taxon>
    </lineage>
</organism>
<evidence type="ECO:0000259" key="6">
    <source>
        <dbReference type="PROSITE" id="PS51720"/>
    </source>
</evidence>
<feature type="region of interest" description="Disordered" evidence="5">
    <location>
        <begin position="1"/>
        <end position="21"/>
    </location>
</feature>
<dbReference type="PANTHER" id="PTHR10903">
    <property type="entry name" value="GTPASE, IMAP FAMILY MEMBER-RELATED"/>
    <property type="match status" value="1"/>
</dbReference>
<dbReference type="PANTHER" id="PTHR10903:SF170">
    <property type="entry name" value="GTPASE IMAP FAMILY MEMBER 7"/>
    <property type="match status" value="1"/>
</dbReference>
<name>A0ABR3NPY2_9TELE</name>
<dbReference type="Proteomes" id="UP001558613">
    <property type="component" value="Unassembled WGS sequence"/>
</dbReference>